<sequence length="45" mass="5610">MFHGLFYQYKLYDQDNKNNRKVWACKLKKHPGYFFFSLYDEPEAE</sequence>
<proteinExistence type="predicted"/>
<evidence type="ECO:0000313" key="1">
    <source>
        <dbReference type="EMBL" id="GAG37416.1"/>
    </source>
</evidence>
<gene>
    <name evidence="1" type="ORF">S01H1_74503</name>
</gene>
<dbReference type="AlphaFoldDB" id="X0YL05"/>
<comment type="caution">
    <text evidence="1">The sequence shown here is derived from an EMBL/GenBank/DDBJ whole genome shotgun (WGS) entry which is preliminary data.</text>
</comment>
<name>X0YL05_9ZZZZ</name>
<accession>X0YL05</accession>
<dbReference type="EMBL" id="BARS01049850">
    <property type="protein sequence ID" value="GAG37416.1"/>
    <property type="molecule type" value="Genomic_DNA"/>
</dbReference>
<reference evidence="1" key="1">
    <citation type="journal article" date="2014" name="Front. Microbiol.">
        <title>High frequency of phylogenetically diverse reductive dehalogenase-homologous genes in deep subseafloor sedimentary metagenomes.</title>
        <authorList>
            <person name="Kawai M."/>
            <person name="Futagami T."/>
            <person name="Toyoda A."/>
            <person name="Takaki Y."/>
            <person name="Nishi S."/>
            <person name="Hori S."/>
            <person name="Arai W."/>
            <person name="Tsubouchi T."/>
            <person name="Morono Y."/>
            <person name="Uchiyama I."/>
            <person name="Ito T."/>
            <person name="Fujiyama A."/>
            <person name="Inagaki F."/>
            <person name="Takami H."/>
        </authorList>
    </citation>
    <scope>NUCLEOTIDE SEQUENCE</scope>
    <source>
        <strain evidence="1">Expedition CK06-06</strain>
    </source>
</reference>
<protein>
    <submittedName>
        <fullName evidence="1">Uncharacterized protein</fullName>
    </submittedName>
</protein>
<organism evidence="1">
    <name type="scientific">marine sediment metagenome</name>
    <dbReference type="NCBI Taxonomy" id="412755"/>
    <lineage>
        <taxon>unclassified sequences</taxon>
        <taxon>metagenomes</taxon>
        <taxon>ecological metagenomes</taxon>
    </lineage>
</organism>